<keyword evidence="1" id="KW-0812">Transmembrane</keyword>
<protein>
    <submittedName>
        <fullName evidence="2">Uncharacterized protein</fullName>
    </submittedName>
</protein>
<keyword evidence="1" id="KW-1133">Transmembrane helix</keyword>
<keyword evidence="3" id="KW-1185">Reference proteome</keyword>
<feature type="transmembrane region" description="Helical" evidence="1">
    <location>
        <begin position="66"/>
        <end position="86"/>
    </location>
</feature>
<evidence type="ECO:0000313" key="2">
    <source>
        <dbReference type="EMBL" id="TYG42085.1"/>
    </source>
</evidence>
<proteinExistence type="predicted"/>
<reference evidence="2 3" key="1">
    <citation type="submission" date="2019-06" db="EMBL/GenBank/DDBJ databases">
        <title>WGS assembly of Gossypium darwinii.</title>
        <authorList>
            <person name="Chen Z.J."/>
            <person name="Sreedasyam A."/>
            <person name="Ando A."/>
            <person name="Song Q."/>
            <person name="De L."/>
            <person name="Hulse-Kemp A."/>
            <person name="Ding M."/>
            <person name="Ye W."/>
            <person name="Kirkbride R."/>
            <person name="Jenkins J."/>
            <person name="Plott C."/>
            <person name="Lovell J."/>
            <person name="Lin Y.-M."/>
            <person name="Vaughn R."/>
            <person name="Liu B."/>
            <person name="Li W."/>
            <person name="Simpson S."/>
            <person name="Scheffler B."/>
            <person name="Saski C."/>
            <person name="Grover C."/>
            <person name="Hu G."/>
            <person name="Conover J."/>
            <person name="Carlson J."/>
            <person name="Shu S."/>
            <person name="Boston L."/>
            <person name="Williams M."/>
            <person name="Peterson D."/>
            <person name="Mcgee K."/>
            <person name="Jones D."/>
            <person name="Wendel J."/>
            <person name="Stelly D."/>
            <person name="Grimwood J."/>
            <person name="Schmutz J."/>
        </authorList>
    </citation>
    <scope>NUCLEOTIDE SEQUENCE [LARGE SCALE GENOMIC DNA]</scope>
    <source>
        <strain evidence="2">1808015.09</strain>
    </source>
</reference>
<organism evidence="2 3">
    <name type="scientific">Gossypium darwinii</name>
    <name type="common">Darwin's cotton</name>
    <name type="synonym">Gossypium barbadense var. darwinii</name>
    <dbReference type="NCBI Taxonomy" id="34276"/>
    <lineage>
        <taxon>Eukaryota</taxon>
        <taxon>Viridiplantae</taxon>
        <taxon>Streptophyta</taxon>
        <taxon>Embryophyta</taxon>
        <taxon>Tracheophyta</taxon>
        <taxon>Spermatophyta</taxon>
        <taxon>Magnoliopsida</taxon>
        <taxon>eudicotyledons</taxon>
        <taxon>Gunneridae</taxon>
        <taxon>Pentapetalae</taxon>
        <taxon>rosids</taxon>
        <taxon>malvids</taxon>
        <taxon>Malvales</taxon>
        <taxon>Malvaceae</taxon>
        <taxon>Malvoideae</taxon>
        <taxon>Gossypium</taxon>
    </lineage>
</organism>
<dbReference type="AlphaFoldDB" id="A0A5D2AE78"/>
<dbReference type="EMBL" id="CM017712">
    <property type="protein sequence ID" value="TYG42085.1"/>
    <property type="molecule type" value="Genomic_DNA"/>
</dbReference>
<name>A0A5D2AE78_GOSDA</name>
<accession>A0A5D2AE78</accession>
<evidence type="ECO:0000313" key="3">
    <source>
        <dbReference type="Proteomes" id="UP000323506"/>
    </source>
</evidence>
<gene>
    <name evidence="2" type="ORF">ES288_D12G228600v1</name>
</gene>
<keyword evidence="1" id="KW-0472">Membrane</keyword>
<evidence type="ECO:0000256" key="1">
    <source>
        <dbReference type="SAM" id="Phobius"/>
    </source>
</evidence>
<sequence>MRTTSDFNLFSYDNGEGRNPTARYDVRRPAVTWRGRVADMEGTEGHVRAEARVGSGSKAWFVRGQCLFATLGFALGFQLLILHRWASNWLLG</sequence>
<dbReference type="Proteomes" id="UP000323506">
    <property type="component" value="Chromosome D12"/>
</dbReference>